<reference evidence="2" key="1">
    <citation type="submission" date="2013-05" db="EMBL/GenBank/DDBJ databases">
        <authorList>
            <person name="Yim A.K.Y."/>
            <person name="Chan T.F."/>
            <person name="Ji K.M."/>
            <person name="Liu X.Y."/>
            <person name="Zhou J.W."/>
            <person name="Li R.Q."/>
            <person name="Yang K.Y."/>
            <person name="Li J."/>
            <person name="Li M."/>
            <person name="Law P.T.W."/>
            <person name="Wu Y.L."/>
            <person name="Cai Z.L."/>
            <person name="Qin H."/>
            <person name="Bao Y."/>
            <person name="Leung R.K.K."/>
            <person name="Ng P.K.S."/>
            <person name="Zou J."/>
            <person name="Zhong X.J."/>
            <person name="Ran P.X."/>
            <person name="Zhong N.S."/>
            <person name="Liu Z.G."/>
            <person name="Tsui S.K.W."/>
        </authorList>
    </citation>
    <scope>NUCLEOTIDE SEQUENCE</scope>
    <source>
        <strain evidence="2">Derf</strain>
        <tissue evidence="2">Whole organism</tissue>
    </source>
</reference>
<keyword evidence="3" id="KW-1185">Reference proteome</keyword>
<dbReference type="EMBL" id="ASGP02000002">
    <property type="protein sequence ID" value="KAH9522500.1"/>
    <property type="molecule type" value="Genomic_DNA"/>
</dbReference>
<evidence type="ECO:0000256" key="1">
    <source>
        <dbReference type="SAM" id="MobiDB-lite"/>
    </source>
</evidence>
<feature type="compositionally biased region" description="Basic residues" evidence="1">
    <location>
        <begin position="64"/>
        <end position="79"/>
    </location>
</feature>
<proteinExistence type="predicted"/>
<gene>
    <name evidence="2" type="ORF">DERF_006066</name>
</gene>
<sequence length="111" mass="12720">MATTTISFTINDADNAMIDDPFIMIMDQPFLEQNRLKSMYLQDGNDDYGNEESNGGSGGDDGRRRRRRRRPKEGRRRMRNGGGCRCENNNNNNGNIPEMGEFDDNMMMNSE</sequence>
<organism evidence="2 3">
    <name type="scientific">Dermatophagoides farinae</name>
    <name type="common">American house dust mite</name>
    <dbReference type="NCBI Taxonomy" id="6954"/>
    <lineage>
        <taxon>Eukaryota</taxon>
        <taxon>Metazoa</taxon>
        <taxon>Ecdysozoa</taxon>
        <taxon>Arthropoda</taxon>
        <taxon>Chelicerata</taxon>
        <taxon>Arachnida</taxon>
        <taxon>Acari</taxon>
        <taxon>Acariformes</taxon>
        <taxon>Sarcoptiformes</taxon>
        <taxon>Astigmata</taxon>
        <taxon>Psoroptidia</taxon>
        <taxon>Analgoidea</taxon>
        <taxon>Pyroglyphidae</taxon>
        <taxon>Dermatophagoidinae</taxon>
        <taxon>Dermatophagoides</taxon>
    </lineage>
</organism>
<comment type="caution">
    <text evidence="2">The sequence shown here is derived from an EMBL/GenBank/DDBJ whole genome shotgun (WGS) entry which is preliminary data.</text>
</comment>
<feature type="region of interest" description="Disordered" evidence="1">
    <location>
        <begin position="37"/>
        <end position="111"/>
    </location>
</feature>
<dbReference type="Proteomes" id="UP000790347">
    <property type="component" value="Unassembled WGS sequence"/>
</dbReference>
<feature type="compositionally biased region" description="Low complexity" evidence="1">
    <location>
        <begin position="85"/>
        <end position="95"/>
    </location>
</feature>
<name>A0A922I6U9_DERFA</name>
<evidence type="ECO:0000313" key="3">
    <source>
        <dbReference type="Proteomes" id="UP000790347"/>
    </source>
</evidence>
<dbReference type="AlphaFoldDB" id="A0A922I6U9"/>
<reference evidence="2" key="2">
    <citation type="journal article" date="2022" name="Res Sq">
        <title>Comparative Genomics Reveals Insights into the Divergent Evolution of Astigmatic Mites and Household Pest Adaptations.</title>
        <authorList>
            <person name="Xiong Q."/>
            <person name="Wan A.T.-Y."/>
            <person name="Liu X.-Y."/>
            <person name="Fung C.S.-H."/>
            <person name="Xiao X."/>
            <person name="Malainual N."/>
            <person name="Hou J."/>
            <person name="Wang L."/>
            <person name="Wang M."/>
            <person name="Yang K."/>
            <person name="Cui Y."/>
            <person name="Leung E."/>
            <person name="Nong W."/>
            <person name="Shin S.-K."/>
            <person name="Au S."/>
            <person name="Jeong K.Y."/>
            <person name="Chew F.T."/>
            <person name="Hui J."/>
            <person name="Leung T.F."/>
            <person name="Tungtrongchitr A."/>
            <person name="Zhong N."/>
            <person name="Liu Z."/>
            <person name="Tsui S."/>
        </authorList>
    </citation>
    <scope>NUCLEOTIDE SEQUENCE</scope>
    <source>
        <strain evidence="2">Derf</strain>
        <tissue evidence="2">Whole organism</tissue>
    </source>
</reference>
<protein>
    <submittedName>
        <fullName evidence="2">Uncharacterized protein</fullName>
    </submittedName>
</protein>
<accession>A0A922I6U9</accession>
<evidence type="ECO:0000313" key="2">
    <source>
        <dbReference type="EMBL" id="KAH9522500.1"/>
    </source>
</evidence>